<dbReference type="EMBL" id="LPVY01000005">
    <property type="protein sequence ID" value="KZB66988.1"/>
    <property type="molecule type" value="Genomic_DNA"/>
</dbReference>
<dbReference type="GO" id="GO:0016846">
    <property type="term" value="F:carbon-sulfur lyase activity"/>
    <property type="evidence" value="ECO:0007669"/>
    <property type="project" value="InterPro"/>
</dbReference>
<dbReference type="Gene3D" id="3.90.1590.10">
    <property type="entry name" value="glutathione-dependent formaldehyde- activating enzyme (gfa)"/>
    <property type="match status" value="1"/>
</dbReference>
<keyword evidence="4" id="KW-0456">Lyase</keyword>
<dbReference type="InterPro" id="IPR011057">
    <property type="entry name" value="Mss4-like_sf"/>
</dbReference>
<dbReference type="Proteomes" id="UP000076335">
    <property type="component" value="Unassembled WGS sequence"/>
</dbReference>
<accession>A0A154LAE1</accession>
<dbReference type="PANTHER" id="PTHR33337:SF40">
    <property type="entry name" value="CENP-V_GFA DOMAIN-CONTAINING PROTEIN-RELATED"/>
    <property type="match status" value="1"/>
</dbReference>
<organism evidence="6 7">
    <name type="scientific">Thalassospira lucentensis</name>
    <dbReference type="NCBI Taxonomy" id="168935"/>
    <lineage>
        <taxon>Bacteria</taxon>
        <taxon>Pseudomonadati</taxon>
        <taxon>Pseudomonadota</taxon>
        <taxon>Alphaproteobacteria</taxon>
        <taxon>Rhodospirillales</taxon>
        <taxon>Thalassospiraceae</taxon>
        <taxon>Thalassospira</taxon>
    </lineage>
</organism>
<dbReference type="GO" id="GO:0046872">
    <property type="term" value="F:metal ion binding"/>
    <property type="evidence" value="ECO:0007669"/>
    <property type="project" value="UniProtKB-KW"/>
</dbReference>
<evidence type="ECO:0000259" key="5">
    <source>
        <dbReference type="PROSITE" id="PS51891"/>
    </source>
</evidence>
<evidence type="ECO:0000256" key="3">
    <source>
        <dbReference type="ARBA" id="ARBA00022833"/>
    </source>
</evidence>
<dbReference type="PROSITE" id="PS51891">
    <property type="entry name" value="CENP_V_GFA"/>
    <property type="match status" value="1"/>
</dbReference>
<dbReference type="RefSeq" id="WP_062950460.1">
    <property type="nucleotide sequence ID" value="NZ_LPVY01000005.1"/>
</dbReference>
<proteinExistence type="inferred from homology"/>
<dbReference type="OrthoDB" id="7159017at2"/>
<dbReference type="AlphaFoldDB" id="A0A154LAE1"/>
<evidence type="ECO:0000313" key="7">
    <source>
        <dbReference type="Proteomes" id="UP000076335"/>
    </source>
</evidence>
<dbReference type="SUPFAM" id="SSF51316">
    <property type="entry name" value="Mss4-like"/>
    <property type="match status" value="1"/>
</dbReference>
<evidence type="ECO:0000313" key="6">
    <source>
        <dbReference type="EMBL" id="KZB66988.1"/>
    </source>
</evidence>
<keyword evidence="2" id="KW-0479">Metal-binding</keyword>
<dbReference type="PANTHER" id="PTHR33337">
    <property type="entry name" value="GFA DOMAIN-CONTAINING PROTEIN"/>
    <property type="match status" value="1"/>
</dbReference>
<sequence length="137" mass="14857">MPTTTTTDLHTGGCLCGAVRFSVSGEPTGGNHCHCGMCRKDSGSGVSTFVTFATATLKWDGKPAEFESSPNRFRGFCPKCGSSLTWRHGDYPDFLDFRLGSFDDPTPFKAKKHLWMSTALPSFAGIDPDIEHVDQSS</sequence>
<comment type="similarity">
    <text evidence="1">Belongs to the Gfa family.</text>
</comment>
<evidence type="ECO:0000256" key="1">
    <source>
        <dbReference type="ARBA" id="ARBA00005495"/>
    </source>
</evidence>
<dbReference type="Pfam" id="PF04828">
    <property type="entry name" value="GFA"/>
    <property type="match status" value="1"/>
</dbReference>
<keyword evidence="3" id="KW-0862">Zinc</keyword>
<feature type="domain" description="CENP-V/GFA" evidence="5">
    <location>
        <begin position="10"/>
        <end position="124"/>
    </location>
</feature>
<reference evidence="6 7" key="1">
    <citation type="submission" date="2015-12" db="EMBL/GenBank/DDBJ databases">
        <title>Genome sequence of Thalassospira lucentensis MCCC 1A02072.</title>
        <authorList>
            <person name="Lu L."/>
            <person name="Lai Q."/>
            <person name="Shao Z."/>
            <person name="Qian P."/>
        </authorList>
    </citation>
    <scope>NUCLEOTIDE SEQUENCE [LARGE SCALE GENOMIC DNA]</scope>
    <source>
        <strain evidence="6 7">MCCC 1A02072</strain>
    </source>
</reference>
<name>A0A154LAE1_9PROT</name>
<dbReference type="InterPro" id="IPR006913">
    <property type="entry name" value="CENP-V/GFA"/>
</dbReference>
<protein>
    <submittedName>
        <fullName evidence="6">Aldehyde-activating protein</fullName>
    </submittedName>
</protein>
<evidence type="ECO:0000256" key="4">
    <source>
        <dbReference type="ARBA" id="ARBA00023239"/>
    </source>
</evidence>
<evidence type="ECO:0000256" key="2">
    <source>
        <dbReference type="ARBA" id="ARBA00022723"/>
    </source>
</evidence>
<gene>
    <name evidence="6" type="ORF">AUP42_15835</name>
</gene>
<comment type="caution">
    <text evidence="6">The sequence shown here is derived from an EMBL/GenBank/DDBJ whole genome shotgun (WGS) entry which is preliminary data.</text>
</comment>